<evidence type="ECO:0000256" key="2">
    <source>
        <dbReference type="ARBA" id="ARBA00022840"/>
    </source>
</evidence>
<accession>A0A8H3LWE5</accession>
<proteinExistence type="predicted"/>
<protein>
    <submittedName>
        <fullName evidence="5">Kinase-like domain-containing protein</fullName>
    </submittedName>
</protein>
<comment type="caution">
    <text evidence="5">The sequence shown here is derived from an EMBL/GenBank/DDBJ whole genome shotgun (WGS) entry which is preliminary data.</text>
</comment>
<feature type="compositionally biased region" description="Polar residues" evidence="3">
    <location>
        <begin position="1011"/>
        <end position="1030"/>
    </location>
</feature>
<dbReference type="Gene3D" id="1.10.510.10">
    <property type="entry name" value="Transferase(Phosphotransferase) domain 1"/>
    <property type="match status" value="1"/>
</dbReference>
<evidence type="ECO:0000313" key="6">
    <source>
        <dbReference type="Proteomes" id="UP000615446"/>
    </source>
</evidence>
<name>A0A8H3LWE5_9GLOM</name>
<feature type="region of interest" description="Disordered" evidence="3">
    <location>
        <begin position="1011"/>
        <end position="1043"/>
    </location>
</feature>
<reference evidence="5" key="1">
    <citation type="submission" date="2019-10" db="EMBL/GenBank/DDBJ databases">
        <title>Conservation and host-specific expression of non-tandemly repeated heterogenous ribosome RNA gene in arbuscular mycorrhizal fungi.</title>
        <authorList>
            <person name="Maeda T."/>
            <person name="Kobayashi Y."/>
            <person name="Nakagawa T."/>
            <person name="Ezawa T."/>
            <person name="Yamaguchi K."/>
            <person name="Bino T."/>
            <person name="Nishimoto Y."/>
            <person name="Shigenobu S."/>
            <person name="Kawaguchi M."/>
        </authorList>
    </citation>
    <scope>NUCLEOTIDE SEQUENCE</scope>
    <source>
        <strain evidence="5">HR1</strain>
    </source>
</reference>
<evidence type="ECO:0000313" key="5">
    <source>
        <dbReference type="EMBL" id="GES92474.1"/>
    </source>
</evidence>
<dbReference type="GO" id="GO:0004672">
    <property type="term" value="F:protein kinase activity"/>
    <property type="evidence" value="ECO:0007669"/>
    <property type="project" value="InterPro"/>
</dbReference>
<dbReference type="Pfam" id="PF07714">
    <property type="entry name" value="PK_Tyr_Ser-Thr"/>
    <property type="match status" value="1"/>
</dbReference>
<keyword evidence="5" id="KW-0418">Kinase</keyword>
<keyword evidence="5" id="KW-0808">Transferase</keyword>
<dbReference type="PANTHER" id="PTHR27001">
    <property type="entry name" value="OS01G0253100 PROTEIN"/>
    <property type="match status" value="1"/>
</dbReference>
<evidence type="ECO:0000259" key="4">
    <source>
        <dbReference type="PROSITE" id="PS50011"/>
    </source>
</evidence>
<sequence>MELISAKGKHSFDPTPRLKSSPVPILFIPFNYVDKCNYCKSKFSRTSTFQLYCKNCLFDYVSKLTYDNMYLDVHIRTEETQCIEHEPRNLDFYTQNIQEWCRNCSEISHFNQIVTEYLHHNRLERYKCKLCGYETESRLCPNCYLIYSEFIELTLNGEPIPIVYLPWWDVSSNCLCCRSSLIFKSDCQKWCSRCFTIFSGCRYCLTTNIIIGITEQSNCGKCIDTAAIYKKNIFVFTRINFSKHHHIVNCMNNIDQKSLYKILGEFGKFQFQQFRQFKHHTYPTKTNGQIRFLLFDNNENKCDHCGNSYFSTLLFEQKYCKYCLYWYIKEQTDKNVYLDVLIINTTNICCTKHETRNLGFHTQNIQEWYLPVPLPEKILSEASQKWCSNCFTIYVGCKYCITTNIIFGLANQSQEYSTTLLFNQRYCKYCLYWYIKFTKPETRNIDVRITTSNTQCTDHISRNLDFYTENIQEWCINCSEILYFGQLITDHLIDMGYYKIQDEISKYEKDYKLQKFSLNNTEFEWRKSNSTKKSILILYLPWWDAFSNCMACRKNLECISTYQKWCMHCFIIYNGCRYCLTTNVIFGFINQSQCLKCKRTSFINIDGNLNIDELLNSTIDISDEISNYIINNVDKGSTNNPLKIYDFVKDKLEIIRNIKIIKYSETDNFRKIAEGGFGIIYGAIWKISSVTKKTVAVKRFINSQKISKDFINELKSFNQYHNKFEHIIKYFGITQDPNTKEHMIIMQYADGGDLHNYLQKKFKNITWKEKLSIILEISRGVHCIHKENFIHRDLHSGNILLIKGKWHIGGFGLSRPANIASSNNEIYGVIPYVAPEIFKGGTFSKESDIYSMGMVLPHMKEIRKAIVLWIYMIKDILHSHVNLTEKIEVIEEFNQAEKTRLKLVEEKILGPEFTTKIHPGAVYTSRSLNSLISNSSTNNLEYISIDLEFDINDAKGSSLPDLNSKIPNSNTSNTQYPNMIYDSIPSNESILTKQEYISKEFEFDINKSQWSPPDVNSLQNSSSTQHPVNSSRKRKIAEVKTETQRKLVKTNVDLQTS</sequence>
<dbReference type="OrthoDB" id="2413205at2759"/>
<dbReference type="AlphaFoldDB" id="A0A8H3LWE5"/>
<keyword evidence="1" id="KW-0547">Nucleotide-binding</keyword>
<dbReference type="EMBL" id="BLAL01000215">
    <property type="protein sequence ID" value="GES92474.1"/>
    <property type="molecule type" value="Genomic_DNA"/>
</dbReference>
<feature type="domain" description="Protein kinase" evidence="4">
    <location>
        <begin position="666"/>
        <end position="932"/>
    </location>
</feature>
<gene>
    <name evidence="5" type="ORF">RCL2_001925000</name>
</gene>
<evidence type="ECO:0000256" key="1">
    <source>
        <dbReference type="ARBA" id="ARBA00022741"/>
    </source>
</evidence>
<dbReference type="GO" id="GO:0005886">
    <property type="term" value="C:plasma membrane"/>
    <property type="evidence" value="ECO:0007669"/>
    <property type="project" value="TreeGrafter"/>
</dbReference>
<dbReference type="InterPro" id="IPR000719">
    <property type="entry name" value="Prot_kinase_dom"/>
</dbReference>
<evidence type="ECO:0000256" key="3">
    <source>
        <dbReference type="SAM" id="MobiDB-lite"/>
    </source>
</evidence>
<dbReference type="InterPro" id="IPR011009">
    <property type="entry name" value="Kinase-like_dom_sf"/>
</dbReference>
<dbReference type="PROSITE" id="PS50011">
    <property type="entry name" value="PROTEIN_KINASE_DOM"/>
    <property type="match status" value="1"/>
</dbReference>
<dbReference type="InterPro" id="IPR001245">
    <property type="entry name" value="Ser-Thr/Tyr_kinase_cat_dom"/>
</dbReference>
<dbReference type="PANTHER" id="PTHR27001:SF931">
    <property type="entry name" value="OS11G0664100 PROTEIN"/>
    <property type="match status" value="1"/>
</dbReference>
<dbReference type="Proteomes" id="UP000615446">
    <property type="component" value="Unassembled WGS sequence"/>
</dbReference>
<keyword evidence="2" id="KW-0067">ATP-binding</keyword>
<dbReference type="GO" id="GO:0005524">
    <property type="term" value="F:ATP binding"/>
    <property type="evidence" value="ECO:0007669"/>
    <property type="project" value="UniProtKB-KW"/>
</dbReference>
<organism evidence="5 6">
    <name type="scientific">Rhizophagus clarus</name>
    <dbReference type="NCBI Taxonomy" id="94130"/>
    <lineage>
        <taxon>Eukaryota</taxon>
        <taxon>Fungi</taxon>
        <taxon>Fungi incertae sedis</taxon>
        <taxon>Mucoromycota</taxon>
        <taxon>Glomeromycotina</taxon>
        <taxon>Glomeromycetes</taxon>
        <taxon>Glomerales</taxon>
        <taxon>Glomeraceae</taxon>
        <taxon>Rhizophagus</taxon>
    </lineage>
</organism>
<dbReference type="SUPFAM" id="SSF56112">
    <property type="entry name" value="Protein kinase-like (PK-like)"/>
    <property type="match status" value="1"/>
</dbReference>